<dbReference type="GO" id="GO:0006556">
    <property type="term" value="P:S-adenosylmethionine biosynthetic process"/>
    <property type="evidence" value="ECO:0007669"/>
    <property type="project" value="UniProtKB-UniRule"/>
</dbReference>
<evidence type="ECO:0000256" key="5">
    <source>
        <dbReference type="ARBA" id="ARBA00012828"/>
    </source>
</evidence>
<feature type="domain" description="S-adenosylmethionine synthetase central" evidence="17">
    <location>
        <begin position="124"/>
        <end position="239"/>
    </location>
</feature>
<evidence type="ECO:0000259" key="16">
    <source>
        <dbReference type="Pfam" id="PF00438"/>
    </source>
</evidence>
<dbReference type="EC" id="2.5.1.6" evidence="5 13"/>
<dbReference type="PIRSF" id="PIRSF000497">
    <property type="entry name" value="MAT"/>
    <property type="match status" value="1"/>
</dbReference>
<feature type="domain" description="S-adenosylmethionine synthetase N-terminal" evidence="16">
    <location>
        <begin position="15"/>
        <end position="111"/>
    </location>
</feature>
<evidence type="ECO:0000256" key="15">
    <source>
        <dbReference type="RuleBase" id="RU004462"/>
    </source>
</evidence>
<dbReference type="CDD" id="cd18079">
    <property type="entry name" value="S-AdoMet_synt"/>
    <property type="match status" value="1"/>
</dbReference>
<evidence type="ECO:0000256" key="6">
    <source>
        <dbReference type="ARBA" id="ARBA00022563"/>
    </source>
</evidence>
<comment type="cofactor">
    <cofactor evidence="2">
        <name>K(+)</name>
        <dbReference type="ChEBI" id="CHEBI:29103"/>
    </cofactor>
</comment>
<sequence length="400" mass="43713">MISVFRIHSSGGECFLTSESVSQGHPDKIADRISDEILDHFMAKNPYAHVAVETLVTRDNVVVAGEVCGVDVDLGAIEDVVRSTVKEIGYSLPGFHWNTVKVSILIHEQSPDIILGVNTGRRKKGAGDQGVMYGYAVDETYSLLPAPIFYSHLVLKNIASAIYEGRISGLGPDAKTEITLLYANRKPVKVLRAVMSIQHEEGMTQRDVRDLVYPHFVAAIPEGWMCKDEDFLVNPTGRFVVGGPVGDSGMTGRKIMVDTYGGHIPHGGGAFSGKDPSKVDRSAAYMARYIAKNVVQAGLAAECLVQMSYAIGVPTPLTFSVNTLGTGLVHNECIEKYIEENVDLSISGICDHLLLFEQIYAPTSCYGHFGRNFGESFSWERLDLSLDMARVFGLRCKECV</sequence>
<dbReference type="Gene3D" id="3.30.300.10">
    <property type="match status" value="3"/>
</dbReference>
<dbReference type="InterPro" id="IPR022630">
    <property type="entry name" value="S-AdoMet_synt_C"/>
</dbReference>
<evidence type="ECO:0000256" key="14">
    <source>
        <dbReference type="RuleBase" id="RU000542"/>
    </source>
</evidence>
<keyword evidence="11 14" id="KW-0460">Magnesium</keyword>
<comment type="similarity">
    <text evidence="4 15">Belongs to the AdoMet synthase family.</text>
</comment>
<dbReference type="PROSITE" id="PS00376">
    <property type="entry name" value="ADOMET_SYNTHASE_1"/>
    <property type="match status" value="1"/>
</dbReference>
<protein>
    <recommendedName>
        <fullName evidence="5 13">Methionine adenosyltransferase</fullName>
        <ecNumber evidence="5 13">2.5.1.6</ecNumber>
    </recommendedName>
</protein>
<feature type="domain" description="S-adenosylmethionine synthetase C-terminal" evidence="18">
    <location>
        <begin position="241"/>
        <end position="381"/>
    </location>
</feature>
<evidence type="ECO:0000259" key="17">
    <source>
        <dbReference type="Pfam" id="PF02772"/>
    </source>
</evidence>
<dbReference type="PROSITE" id="PS00377">
    <property type="entry name" value="ADOMET_SYNTHASE_2"/>
    <property type="match status" value="1"/>
</dbReference>
<keyword evidence="7 19" id="KW-0808">Transferase</keyword>
<dbReference type="InterPro" id="IPR022629">
    <property type="entry name" value="S-AdoMet_synt_central"/>
</dbReference>
<dbReference type="InterPro" id="IPR022628">
    <property type="entry name" value="S-AdoMet_synt_N"/>
</dbReference>
<dbReference type="GO" id="GO:0006730">
    <property type="term" value="P:one-carbon metabolic process"/>
    <property type="evidence" value="ECO:0007669"/>
    <property type="project" value="UniProtKB-KW"/>
</dbReference>
<keyword evidence="8 14" id="KW-0479">Metal-binding</keyword>
<dbReference type="InterPro" id="IPR022631">
    <property type="entry name" value="ADOMET_SYNTHASE_CS"/>
</dbReference>
<evidence type="ECO:0000256" key="7">
    <source>
        <dbReference type="ARBA" id="ARBA00022679"/>
    </source>
</evidence>
<comment type="subunit">
    <text evidence="14">Homotetramer.</text>
</comment>
<dbReference type="AlphaFoldDB" id="A0A643CM14"/>
<evidence type="ECO:0000256" key="10">
    <source>
        <dbReference type="ARBA" id="ARBA00022840"/>
    </source>
</evidence>
<evidence type="ECO:0000313" key="19">
    <source>
        <dbReference type="EMBL" id="KAB0452566.1"/>
    </source>
</evidence>
<dbReference type="GO" id="GO:0004478">
    <property type="term" value="F:methionine adenosyltransferase activity"/>
    <property type="evidence" value="ECO:0007669"/>
    <property type="project" value="UniProtKB-UniRule"/>
</dbReference>
<name>A0A643CM14_ANAMA</name>
<keyword evidence="10" id="KW-0067">ATP-binding</keyword>
<keyword evidence="12 14" id="KW-0630">Potassium</keyword>
<dbReference type="Pfam" id="PF00438">
    <property type="entry name" value="S-AdoMet_synt_N"/>
    <property type="match status" value="1"/>
</dbReference>
<dbReference type="Pfam" id="PF02772">
    <property type="entry name" value="S-AdoMet_synt_M"/>
    <property type="match status" value="1"/>
</dbReference>
<evidence type="ECO:0000256" key="13">
    <source>
        <dbReference type="NCBIfam" id="TIGR01034"/>
    </source>
</evidence>
<evidence type="ECO:0000256" key="1">
    <source>
        <dbReference type="ARBA" id="ARBA00001946"/>
    </source>
</evidence>
<evidence type="ECO:0000256" key="9">
    <source>
        <dbReference type="ARBA" id="ARBA00022741"/>
    </source>
</evidence>
<comment type="pathway">
    <text evidence="3">Amino-acid biosynthesis; S-adenosyl-L-methionine biosynthesis; S-adenosyl-L-methionine from L-methionine: step 1/1.</text>
</comment>
<reference evidence="19" key="1">
    <citation type="submission" date="2019-08" db="EMBL/GenBank/DDBJ databases">
        <authorList>
            <person name="Amaro Estrada I."/>
            <person name="Quiroz Castaneda R.E."/>
            <person name="Martinez Ocampo F."/>
            <person name="Rodriguez Camarillo S.D."/>
        </authorList>
    </citation>
    <scope>NUCLEOTIDE SEQUENCE</scope>
    <source>
        <strain evidence="19">MEX-30-184-02</strain>
    </source>
</reference>
<evidence type="ECO:0000256" key="2">
    <source>
        <dbReference type="ARBA" id="ARBA00001958"/>
    </source>
</evidence>
<organism evidence="19">
    <name type="scientific">Anaplasma marginale</name>
    <dbReference type="NCBI Taxonomy" id="770"/>
    <lineage>
        <taxon>Bacteria</taxon>
        <taxon>Pseudomonadati</taxon>
        <taxon>Pseudomonadota</taxon>
        <taxon>Alphaproteobacteria</taxon>
        <taxon>Rickettsiales</taxon>
        <taxon>Anaplasmataceae</taxon>
        <taxon>Anaplasma</taxon>
    </lineage>
</organism>
<evidence type="ECO:0000256" key="4">
    <source>
        <dbReference type="ARBA" id="ARBA00009685"/>
    </source>
</evidence>
<dbReference type="PANTHER" id="PTHR11964">
    <property type="entry name" value="S-ADENOSYLMETHIONINE SYNTHETASE"/>
    <property type="match status" value="1"/>
</dbReference>
<dbReference type="GO" id="GO:0005737">
    <property type="term" value="C:cytoplasm"/>
    <property type="evidence" value="ECO:0007669"/>
    <property type="project" value="UniProtKB-SubCell"/>
</dbReference>
<evidence type="ECO:0000256" key="12">
    <source>
        <dbReference type="ARBA" id="ARBA00022958"/>
    </source>
</evidence>
<dbReference type="InterPro" id="IPR002133">
    <property type="entry name" value="S-AdoMet_synthetase"/>
</dbReference>
<evidence type="ECO:0000256" key="3">
    <source>
        <dbReference type="ARBA" id="ARBA00005224"/>
    </source>
</evidence>
<accession>A0A643CM14</accession>
<dbReference type="RefSeq" id="WP_012659141.1">
    <property type="nucleotide sequence ID" value="NZ_VTCY01000002.1"/>
</dbReference>
<keyword evidence="9" id="KW-0547">Nucleotide-binding</keyword>
<dbReference type="Pfam" id="PF02773">
    <property type="entry name" value="S-AdoMet_synt_C"/>
    <property type="match status" value="1"/>
</dbReference>
<proteinExistence type="inferred from homology"/>
<comment type="subcellular location">
    <subcellularLocation>
        <location evidence="14">Cytoplasm</location>
    </subcellularLocation>
</comment>
<dbReference type="InterPro" id="IPR022636">
    <property type="entry name" value="S-AdoMet_synthetase_sfam"/>
</dbReference>
<dbReference type="EMBL" id="VTCY01000002">
    <property type="protein sequence ID" value="KAB0452566.1"/>
    <property type="molecule type" value="Genomic_DNA"/>
</dbReference>
<evidence type="ECO:0000259" key="18">
    <source>
        <dbReference type="Pfam" id="PF02773"/>
    </source>
</evidence>
<comment type="caution">
    <text evidence="19">The sequence shown here is derived from an EMBL/GenBank/DDBJ whole genome shotgun (WGS) entry which is preliminary data.</text>
</comment>
<dbReference type="SUPFAM" id="SSF55973">
    <property type="entry name" value="S-adenosylmethionine synthetase"/>
    <property type="match status" value="3"/>
</dbReference>
<dbReference type="GO" id="GO:0046872">
    <property type="term" value="F:metal ion binding"/>
    <property type="evidence" value="ECO:0007669"/>
    <property type="project" value="UniProtKB-KW"/>
</dbReference>
<dbReference type="UniPathway" id="UPA00315">
    <property type="reaction ID" value="UER00080"/>
</dbReference>
<gene>
    <name evidence="19" type="ORF">FY207_01280</name>
</gene>
<evidence type="ECO:0000256" key="11">
    <source>
        <dbReference type="ARBA" id="ARBA00022842"/>
    </source>
</evidence>
<evidence type="ECO:0000256" key="8">
    <source>
        <dbReference type="ARBA" id="ARBA00022723"/>
    </source>
</evidence>
<keyword evidence="6" id="KW-0554">One-carbon metabolism</keyword>
<dbReference type="GO" id="GO:0005524">
    <property type="term" value="F:ATP binding"/>
    <property type="evidence" value="ECO:0007669"/>
    <property type="project" value="UniProtKB-KW"/>
</dbReference>
<dbReference type="NCBIfam" id="TIGR01034">
    <property type="entry name" value="metK"/>
    <property type="match status" value="1"/>
</dbReference>
<comment type="cofactor">
    <cofactor evidence="1">
        <name>Mg(2+)</name>
        <dbReference type="ChEBI" id="CHEBI:18420"/>
    </cofactor>
</comment>